<evidence type="ECO:0000313" key="4">
    <source>
        <dbReference type="EMBL" id="KFM61506.1"/>
    </source>
</evidence>
<dbReference type="GO" id="GO:0000122">
    <property type="term" value="P:negative regulation of transcription by RNA polymerase II"/>
    <property type="evidence" value="ECO:0007669"/>
    <property type="project" value="TreeGrafter"/>
</dbReference>
<feature type="non-terminal residue" evidence="4">
    <location>
        <position position="412"/>
    </location>
</feature>
<dbReference type="GO" id="GO:0030691">
    <property type="term" value="C:Noc2p-Noc3p complex"/>
    <property type="evidence" value="ECO:0007669"/>
    <property type="project" value="TreeGrafter"/>
</dbReference>
<dbReference type="GO" id="GO:0042273">
    <property type="term" value="P:ribosomal large subunit biogenesis"/>
    <property type="evidence" value="ECO:0007669"/>
    <property type="project" value="TreeGrafter"/>
</dbReference>
<dbReference type="OrthoDB" id="10266662at2759"/>
<name>A0A087T8R7_STEMI</name>
<reference evidence="4 5" key="1">
    <citation type="submission" date="2013-11" db="EMBL/GenBank/DDBJ databases">
        <title>Genome sequencing of Stegodyphus mimosarum.</title>
        <authorList>
            <person name="Bechsgaard J."/>
        </authorList>
    </citation>
    <scope>NUCLEOTIDE SEQUENCE [LARGE SCALE GENOMIC DNA]</scope>
</reference>
<dbReference type="InterPro" id="IPR005343">
    <property type="entry name" value="Noc2"/>
</dbReference>
<keyword evidence="3" id="KW-0539">Nucleus</keyword>
<evidence type="ECO:0000313" key="5">
    <source>
        <dbReference type="Proteomes" id="UP000054359"/>
    </source>
</evidence>
<keyword evidence="5" id="KW-1185">Reference proteome</keyword>
<evidence type="ECO:0000256" key="2">
    <source>
        <dbReference type="ARBA" id="ARBA00005907"/>
    </source>
</evidence>
<dbReference type="PANTHER" id="PTHR12687:SF4">
    <property type="entry name" value="NUCLEOLAR COMPLEX PROTEIN 2 HOMOLOG"/>
    <property type="match status" value="1"/>
</dbReference>
<dbReference type="STRING" id="407821.A0A087T8R7"/>
<evidence type="ECO:0000256" key="3">
    <source>
        <dbReference type="ARBA" id="ARBA00023242"/>
    </source>
</evidence>
<proteinExistence type="inferred from homology"/>
<dbReference type="EMBL" id="KK113994">
    <property type="protein sequence ID" value="KFM61506.1"/>
    <property type="molecule type" value="Genomic_DNA"/>
</dbReference>
<dbReference type="GO" id="GO:0042393">
    <property type="term" value="F:histone binding"/>
    <property type="evidence" value="ECO:0007669"/>
    <property type="project" value="TreeGrafter"/>
</dbReference>
<gene>
    <name evidence="4" type="ORF">X975_13234</name>
</gene>
<organism evidence="4 5">
    <name type="scientific">Stegodyphus mimosarum</name>
    <name type="common">African social velvet spider</name>
    <dbReference type="NCBI Taxonomy" id="407821"/>
    <lineage>
        <taxon>Eukaryota</taxon>
        <taxon>Metazoa</taxon>
        <taxon>Ecdysozoa</taxon>
        <taxon>Arthropoda</taxon>
        <taxon>Chelicerata</taxon>
        <taxon>Arachnida</taxon>
        <taxon>Araneae</taxon>
        <taxon>Araneomorphae</taxon>
        <taxon>Entelegynae</taxon>
        <taxon>Eresoidea</taxon>
        <taxon>Eresidae</taxon>
        <taxon>Stegodyphus</taxon>
    </lineage>
</organism>
<dbReference type="GO" id="GO:0030690">
    <property type="term" value="C:Noc1p-Noc2p complex"/>
    <property type="evidence" value="ECO:0007669"/>
    <property type="project" value="TreeGrafter"/>
</dbReference>
<dbReference type="OMA" id="ERNSDWI"/>
<dbReference type="Pfam" id="PF03715">
    <property type="entry name" value="Noc2"/>
    <property type="match status" value="1"/>
</dbReference>
<dbReference type="Proteomes" id="UP000054359">
    <property type="component" value="Unassembled WGS sequence"/>
</dbReference>
<dbReference type="PANTHER" id="PTHR12687">
    <property type="entry name" value="NUCLEOLAR COMPLEX 2 AND RAD4-RELATED"/>
    <property type="match status" value="1"/>
</dbReference>
<comment type="subcellular location">
    <subcellularLocation>
        <location evidence="1">Nucleus</location>
    </subcellularLocation>
</comment>
<evidence type="ECO:0000256" key="1">
    <source>
        <dbReference type="ARBA" id="ARBA00004123"/>
    </source>
</evidence>
<protein>
    <submittedName>
        <fullName evidence="4">Nucleolar complex protein 2-like protein</fullName>
    </submittedName>
</protein>
<dbReference type="GO" id="GO:0005730">
    <property type="term" value="C:nucleolus"/>
    <property type="evidence" value="ECO:0007669"/>
    <property type="project" value="TreeGrafter"/>
</dbReference>
<dbReference type="GO" id="GO:0005654">
    <property type="term" value="C:nucleoplasm"/>
    <property type="evidence" value="ECO:0007669"/>
    <property type="project" value="TreeGrafter"/>
</dbReference>
<comment type="similarity">
    <text evidence="2">Belongs to the NOC2 family.</text>
</comment>
<sequence length="412" mass="48392">MDPSKLKNWKKVQTMVRSYLIDMVKLLSLLKESSKLILLLKHVVHLVPFFSKFMKLCKHLLKKMITFWCSDEETVRVLSLIIIVRTRKSLPKEYFELVLKHMYFAYVRNSKFTSKSTWPLINFMKRSLTELYALNPEAAYEHTFVFVRQLAIHLRNAITTKKKESFQTVYNWQYVHCLLLWSHLVSRLHNQEAMKTLKYPLIQTIIGTITLIPTAKYVPLRFHLVKGLMEISKETGTFIPVMEFILDVLKIVDYNKKSSFSIKPVDFSCSLKGTKSQLTEAGYKDACISEVCTLLIEYLKMYSHSVGFPDLALKAIRDIKDFIKQCKVSKYNQQLKTLLGKIEENSLFICEKRRMVTFKITDGEQIKKWEEDIRMKGTPLLQLEKEVPETKDNKCKDVEESRKKKRKFNAKV</sequence>
<dbReference type="GO" id="GO:0003714">
    <property type="term" value="F:transcription corepressor activity"/>
    <property type="evidence" value="ECO:0007669"/>
    <property type="project" value="TreeGrafter"/>
</dbReference>
<dbReference type="AlphaFoldDB" id="A0A087T8R7"/>
<accession>A0A087T8R7</accession>